<dbReference type="RefSeq" id="WP_149770820.1">
    <property type="nucleotide sequence ID" value="NZ_VDFQ02000005.1"/>
</dbReference>
<gene>
    <name evidence="3" type="ORF">FE697_017040</name>
</gene>
<dbReference type="SUPFAM" id="SSF56973">
    <property type="entry name" value="Aerolisin/ETX pore-forming domain"/>
    <property type="match status" value="1"/>
</dbReference>
<dbReference type="OrthoDB" id="5485729at2"/>
<evidence type="ECO:0000256" key="2">
    <source>
        <dbReference type="SAM" id="SignalP"/>
    </source>
</evidence>
<dbReference type="Gene3D" id="2.60.40.2700">
    <property type="match status" value="2"/>
</dbReference>
<evidence type="ECO:0000313" key="4">
    <source>
        <dbReference type="Proteomes" id="UP000307768"/>
    </source>
</evidence>
<accession>A0A5Q6RRH9</accession>
<keyword evidence="2" id="KW-0732">Signal</keyword>
<protein>
    <recommendedName>
        <fullName evidence="5">Ig-like domain-containing protein</fullName>
    </recommendedName>
</protein>
<sequence length="1505" mass="158894">MSRRRFCGLAAIGLLAPLLTIPLATTQPATAAPLPPGVQVPADTNPAIAGTQVKASIPTQPTFQLTAGNNNWRVSNSSLGTVAYGYGHEELAATSTLQTTARMPDYYASWAYGESTPSRVLLDSAVVAADPARGRSASWTVSRYSDGSVDVKSIGQSPPLRFTLGPRNGVTFVGGVVTTDGGGNAPTIALVTGAGTIVRFLGRAGSLQAIAGALNIGKAAVAAVPRSYSNPARSPISVRVAGAAPEYHVNDHYDALRPNTQLMVLAADGDLVPFTVGSTESTNGFTGVRQFPALSTLSAQTPTLKVSGPPPASTALLDFDWSCVTTTDSVDASDNPMGTYASAAVSLGCKPGIPRTGVDLLSLGRISVAVADRSVTPGIVRVYTAGDYDDDADGNGVWNTTAEVRAETGCTADAGSITPGSFDLRTVSGVTHLACVFKEGVNSSGLKVANYSFPTSGSAQQGSGPNWPARASGITTEQLNNTLVNVEPDTSDPGPGVPVPDSGMKRTYYYPVNYQVPFSPTIQLQFPCAELLSQKLGEGQAVDDCDISTGYTPGAKDGAGRTQIEPPTNWMSYTIAGYAMTGVRRQLVVMTAPATVAPADRTKRATGTPPAIPEDYTVDNLSTFAPVSIYYADDLTRLSTGQDVDVDTFRRYTADTSQPVFLSQVPQPSSYEVELTVDTENWEHKTDPTGFPVAVLQAPPHVGGLGQDTLFTPAMQLRYEQEEEKSTSAAFSQGWHQSVSVAAGSSFTAVKVKGSIEQETHGEYEAERELGKSVGVSKSVGFGGAFDDTTVVLRAFDVYRFPGRVTKDPTGLALGASVPYDVLRTDAAGNGLVKQVNKKLGDLAEEHPQIYGERGIFRNSIDRMLNGYAIGDPSTYFQGGTASPASILQRNGGPCKGGYEGIGQPDTYFKALNVVRRENPFLSDPPAAPSGPSVLVSEPLSVETGDDLATTIDLGKSIGSSSSLSTSSSFGFGITVGASFEFEAGLDIEVEAKAGFDLGWSTGRGTSTSMTQETSFQVINTNIPFKASEVGSWISNEGYNYQMFACKAPLGSSPVGNDVWLMGYLTDSYSPTATGGIADLSDVTAVSPRSGAPVASIPGGDTSGWESGESQGTARICDNADPDQIQLKWSQDEGTVKQYAVQVEDITSGPYNGRKRTYTMPAGFSWATPQASIAEASRPSCVAIPASELIHGHNYQWNVTVDGFVLNKVNLTNAATGNPEWAKFNARATPANAQLTLRTPRVNSDGSLQVDIIDPEGFGTLRHDVTVFDATGAKLLDTVLGGGASVRTARLGVGEYVVRVRAHNGSRDSQGRLIYSPEVTARVRVPGFQITVPPTMLRPSKAGAPFTARPGIVTPLPSSTSYQWFRDGKPIAGATRSAYRPVVADFGRALSVGVIYRRSGYVTKTLITKGVKVPLGSFTIAKKPRIAGAAKVGKKLKVKPAVIVPRPSRVTYQWLRNGKAIKRATAATYQVAKADRRKKISVQVTYRRSGYLSKTVTTRPVKVRR</sequence>
<feature type="region of interest" description="Disordered" evidence="1">
    <location>
        <begin position="1091"/>
        <end position="1111"/>
    </location>
</feature>
<reference evidence="3 4" key="1">
    <citation type="submission" date="2019-09" db="EMBL/GenBank/DDBJ databases">
        <title>Mumia zhuanghuii sp. nov. isolated from the intestinal contents of plateau pika (Ochotona curzoniae) in the Qinghai-Tibet plateau of China.</title>
        <authorList>
            <person name="Tian Z."/>
        </authorList>
    </citation>
    <scope>NUCLEOTIDE SEQUENCE [LARGE SCALE GENOMIC DNA]</scope>
    <source>
        <strain evidence="4">350</strain>
    </source>
</reference>
<feature type="chain" id="PRO_5024400091" description="Ig-like domain-containing protein" evidence="2">
    <location>
        <begin position="32"/>
        <end position="1505"/>
    </location>
</feature>
<dbReference type="EMBL" id="VDFQ02000005">
    <property type="protein sequence ID" value="KAA1420651.1"/>
    <property type="molecule type" value="Genomic_DNA"/>
</dbReference>
<feature type="signal peptide" evidence="2">
    <location>
        <begin position="1"/>
        <end position="31"/>
    </location>
</feature>
<proteinExistence type="predicted"/>
<name>A0A5Q6RRH9_9ACTN</name>
<evidence type="ECO:0008006" key="5">
    <source>
        <dbReference type="Google" id="ProtNLM"/>
    </source>
</evidence>
<evidence type="ECO:0000313" key="3">
    <source>
        <dbReference type="EMBL" id="KAA1420651.1"/>
    </source>
</evidence>
<comment type="caution">
    <text evidence="3">The sequence shown here is derived from an EMBL/GenBank/DDBJ whole genome shotgun (WGS) entry which is preliminary data.</text>
</comment>
<evidence type="ECO:0000256" key="1">
    <source>
        <dbReference type="SAM" id="MobiDB-lite"/>
    </source>
</evidence>
<organism evidence="3 4">
    <name type="scientific">Mumia zhuanghuii</name>
    <dbReference type="NCBI Taxonomy" id="2585211"/>
    <lineage>
        <taxon>Bacteria</taxon>
        <taxon>Bacillati</taxon>
        <taxon>Actinomycetota</taxon>
        <taxon>Actinomycetes</taxon>
        <taxon>Propionibacteriales</taxon>
        <taxon>Nocardioidaceae</taxon>
        <taxon>Mumia</taxon>
    </lineage>
</organism>
<dbReference type="Proteomes" id="UP000307768">
    <property type="component" value="Unassembled WGS sequence"/>
</dbReference>